<dbReference type="Pfam" id="PF00961">
    <property type="entry name" value="LAGLIDADG_1"/>
    <property type="match status" value="4"/>
</dbReference>
<dbReference type="FunFam" id="3.10.28.10:FF:000010">
    <property type="entry name" value="LAGLIDADG homing endonuclease I-LtrII"/>
    <property type="match status" value="1"/>
</dbReference>
<dbReference type="InterPro" id="IPR027434">
    <property type="entry name" value="Homing_endonucl"/>
</dbReference>
<protein>
    <submittedName>
        <fullName evidence="3">LAGLIDADG endonuclease</fullName>
    </submittedName>
</protein>
<dbReference type="GO" id="GO:0004519">
    <property type="term" value="F:endonuclease activity"/>
    <property type="evidence" value="ECO:0007669"/>
    <property type="project" value="UniProtKB-KW"/>
</dbReference>
<feature type="domain" description="Homing endonuclease LAGLIDADG" evidence="2">
    <location>
        <begin position="643"/>
        <end position="729"/>
    </location>
</feature>
<keyword evidence="3" id="KW-0540">Nuclease</keyword>
<evidence type="ECO:0000259" key="2">
    <source>
        <dbReference type="Pfam" id="PF00961"/>
    </source>
</evidence>
<feature type="transmembrane region" description="Helical" evidence="1">
    <location>
        <begin position="45"/>
        <end position="65"/>
    </location>
</feature>
<keyword evidence="1" id="KW-0812">Transmembrane</keyword>
<keyword evidence="3" id="KW-0496">Mitochondrion</keyword>
<dbReference type="EMBL" id="MN977366">
    <property type="protein sequence ID" value="QID02901.1"/>
    <property type="molecule type" value="Genomic_DNA"/>
</dbReference>
<evidence type="ECO:0000313" key="3">
    <source>
        <dbReference type="EMBL" id="QID02901.1"/>
    </source>
</evidence>
<sequence>MGKIFIYKQTGWTLLKGKELLFGNLEAIKLYSMRETLIVLKTYTISYSLFLLVVIILIVFLCFFFKSKKCVELRQCAWGHNKLMLSTRNSHPLLGRQSGFVFKKIRTTKRFYTTKTILNPEFVSGLIDAEGCFYLNVYKNKDYVTGWALKPSFKLTLHKKDLALLEKILNFFEAGKIYKQRKESFEYRAQNLKDLNIIIAHLDKFPLFSRKKADYELFKQAISLMLVKEHLNQDGLRKIVSIKAAMNRGLLSDDLKLAFPDITSTERPLITDNSVVSPNWLAGFTTGEGCFFCNLSEGNNKVIIQLVFQITQHAKDEQFLRNLIQVLGCGYLKKKTNQEVWDFVVTKFSDINEKIIPFFLNYPIQGEKSNDFQDFCRIADLMKNKAHLTKKGLDEIRLIKSGMNKGRFSIEALSLNNLTGDVFRIGSTDKHTLQNAVSTFPNQKRYFSFTHFHCSHQRLNVEHPSIIEIYDHSRSINKSKYYENKDNFHQWLVGFTDGDGSFSIIRVAEGKWTLFFKLTQSTYNLRILYFIKKQLGVGSVYIDANCNKGDFRIRDRKNIGSIILPIFDKYPLLTSKYFSYQKFKKAYDILENPNLSTKEKDNLLLKLQSEQMPTDYISPAWKSVNYEVNNTNDAKSVMSKYWLIGFTEAEGSFYLVSKDSTRIVHAFEITQKLDPIVLKSIAYILGISISKKKTHYTVVTTNSRAIFNIIDYYNNTMKGMKTVEFRIWARSYVKDKGNYEKLRKLRDNIRVLRKIRLNKNFVLVDTTQDKNNKD</sequence>
<keyword evidence="1" id="KW-0472">Membrane</keyword>
<dbReference type="InterPro" id="IPR004860">
    <property type="entry name" value="LAGLIDADG_dom"/>
</dbReference>
<geneLocation type="mitochondrion" evidence="3"/>
<name>A0A6G6A4Z7_ORBOL</name>
<dbReference type="Gene3D" id="3.10.28.10">
    <property type="entry name" value="Homing endonucleases"/>
    <property type="match status" value="4"/>
</dbReference>
<reference evidence="3" key="1">
    <citation type="submission" date="2020-01" db="EMBL/GenBank/DDBJ databases">
        <authorList>
            <person name="Fang M.L."/>
            <person name="Zhang Y."/>
        </authorList>
    </citation>
    <scope>NUCLEOTIDE SEQUENCE</scope>
    <source>
        <strain evidence="3">YMF1.03037</strain>
    </source>
</reference>
<dbReference type="PANTHER" id="PTHR36181:SF4">
    <property type="entry name" value="LAGLIDADG ENDONUCLEASE"/>
    <property type="match status" value="1"/>
</dbReference>
<gene>
    <name evidence="3" type="primary">orf774</name>
</gene>
<feature type="domain" description="Homing endonuclease LAGLIDADG" evidence="2">
    <location>
        <begin position="124"/>
        <end position="221"/>
    </location>
</feature>
<accession>A0A6G6A4Z7</accession>
<dbReference type="GO" id="GO:0005739">
    <property type="term" value="C:mitochondrion"/>
    <property type="evidence" value="ECO:0007669"/>
    <property type="project" value="UniProtKB-ARBA"/>
</dbReference>
<keyword evidence="1" id="KW-1133">Transmembrane helix</keyword>
<dbReference type="SUPFAM" id="SSF55608">
    <property type="entry name" value="Homing endonucleases"/>
    <property type="match status" value="4"/>
</dbReference>
<organism evidence="3">
    <name type="scientific">Orbilia oligospora</name>
    <name type="common">Nematode-trapping fungus</name>
    <name type="synonym">Arthrobotrys oligospora</name>
    <dbReference type="NCBI Taxonomy" id="2813651"/>
    <lineage>
        <taxon>Eukaryota</taxon>
        <taxon>Fungi</taxon>
        <taxon>Dikarya</taxon>
        <taxon>Ascomycota</taxon>
        <taxon>Pezizomycotina</taxon>
        <taxon>Orbiliomycetes</taxon>
        <taxon>Orbiliales</taxon>
        <taxon>Orbiliaceae</taxon>
        <taxon>Orbilia</taxon>
    </lineage>
</organism>
<keyword evidence="3" id="KW-0378">Hydrolase</keyword>
<dbReference type="InterPro" id="IPR051289">
    <property type="entry name" value="LAGLIDADG_Endonuclease"/>
</dbReference>
<dbReference type="PANTHER" id="PTHR36181">
    <property type="entry name" value="INTRON-ENCODED ENDONUCLEASE AI3-RELATED"/>
    <property type="match status" value="1"/>
</dbReference>
<feature type="domain" description="Homing endonuclease LAGLIDADG" evidence="2">
    <location>
        <begin position="492"/>
        <end position="587"/>
    </location>
</feature>
<keyword evidence="3" id="KW-0255">Endonuclease</keyword>
<dbReference type="AlphaFoldDB" id="A0A6G6A4Z7"/>
<feature type="domain" description="Homing endonuclease LAGLIDADG" evidence="2">
    <location>
        <begin position="281"/>
        <end position="378"/>
    </location>
</feature>
<proteinExistence type="predicted"/>
<evidence type="ECO:0000256" key="1">
    <source>
        <dbReference type="SAM" id="Phobius"/>
    </source>
</evidence>